<proteinExistence type="predicted"/>
<name>A0A1M5ID73_9BACT</name>
<evidence type="ECO:0000313" key="2">
    <source>
        <dbReference type="Proteomes" id="UP000184368"/>
    </source>
</evidence>
<reference evidence="1 2" key="1">
    <citation type="submission" date="2016-11" db="EMBL/GenBank/DDBJ databases">
        <authorList>
            <person name="Jaros S."/>
            <person name="Januszkiewicz K."/>
            <person name="Wedrychowicz H."/>
        </authorList>
    </citation>
    <scope>NUCLEOTIDE SEQUENCE [LARGE SCALE GENOMIC DNA]</scope>
    <source>
        <strain evidence="1 2">DSM 26897</strain>
    </source>
</reference>
<dbReference type="RefSeq" id="WP_073048016.1">
    <property type="nucleotide sequence ID" value="NZ_FQUO01000023.1"/>
</dbReference>
<evidence type="ECO:0000313" key="1">
    <source>
        <dbReference type="EMBL" id="SHG26328.1"/>
    </source>
</evidence>
<sequence>MAASTTEIKPRFAPEVTFEVSSDVLEERTTIVHCILLEDSFIRIWPTTYLVQDDGVRKPMIQAFNIVSYPNWKLVPAGHRFTLVFEGLDKGCTVFELVEDIPEPGGFRSGPLQRNSSDVYSLEVKE</sequence>
<accession>A0A1M5ID73</accession>
<dbReference type="OrthoDB" id="674183at2"/>
<gene>
    <name evidence="1" type="ORF">SAMN05444008_12341</name>
</gene>
<dbReference type="Proteomes" id="UP000184368">
    <property type="component" value="Unassembled WGS sequence"/>
</dbReference>
<dbReference type="EMBL" id="FQUO01000023">
    <property type="protein sequence ID" value="SHG26328.1"/>
    <property type="molecule type" value="Genomic_DNA"/>
</dbReference>
<protein>
    <submittedName>
        <fullName evidence="1">Uncharacterized protein</fullName>
    </submittedName>
</protein>
<keyword evidence="2" id="KW-1185">Reference proteome</keyword>
<dbReference type="AlphaFoldDB" id="A0A1M5ID73"/>
<organism evidence="1 2">
    <name type="scientific">Cnuella takakiae</name>
    <dbReference type="NCBI Taxonomy" id="1302690"/>
    <lineage>
        <taxon>Bacteria</taxon>
        <taxon>Pseudomonadati</taxon>
        <taxon>Bacteroidota</taxon>
        <taxon>Chitinophagia</taxon>
        <taxon>Chitinophagales</taxon>
        <taxon>Chitinophagaceae</taxon>
        <taxon>Cnuella</taxon>
    </lineage>
</organism>